<evidence type="ECO:0000256" key="2">
    <source>
        <dbReference type="SAM" id="SignalP"/>
    </source>
</evidence>
<dbReference type="AlphaFoldDB" id="A0A227J713"/>
<feature type="transmembrane region" description="Helical" evidence="1">
    <location>
        <begin position="92"/>
        <end position="114"/>
    </location>
</feature>
<gene>
    <name evidence="3" type="ORF">CA163_20900</name>
</gene>
<accession>A0A227J713</accession>
<evidence type="ECO:0000313" key="4">
    <source>
        <dbReference type="Proteomes" id="UP000214596"/>
    </source>
</evidence>
<keyword evidence="1" id="KW-0472">Membrane</keyword>
<keyword evidence="1" id="KW-0812">Transmembrane</keyword>
<feature type="non-terminal residue" evidence="3">
    <location>
        <position position="120"/>
    </location>
</feature>
<dbReference type="EMBL" id="NIXT01001746">
    <property type="protein sequence ID" value="OXE30906.1"/>
    <property type="molecule type" value="Genomic_DNA"/>
</dbReference>
<organism evidence="3 4">
    <name type="scientific">Vibrio parahaemolyticus</name>
    <dbReference type="NCBI Taxonomy" id="670"/>
    <lineage>
        <taxon>Bacteria</taxon>
        <taxon>Pseudomonadati</taxon>
        <taxon>Pseudomonadota</taxon>
        <taxon>Gammaproteobacteria</taxon>
        <taxon>Vibrionales</taxon>
        <taxon>Vibrionaceae</taxon>
        <taxon>Vibrio</taxon>
    </lineage>
</organism>
<evidence type="ECO:0000313" key="3">
    <source>
        <dbReference type="EMBL" id="OXE30906.1"/>
    </source>
</evidence>
<proteinExistence type="predicted"/>
<evidence type="ECO:0000256" key="1">
    <source>
        <dbReference type="SAM" id="Phobius"/>
    </source>
</evidence>
<keyword evidence="1" id="KW-1133">Transmembrane helix</keyword>
<feature type="signal peptide" evidence="2">
    <location>
        <begin position="1"/>
        <end position="29"/>
    </location>
</feature>
<comment type="caution">
    <text evidence="3">The sequence shown here is derived from an EMBL/GenBank/DDBJ whole genome shotgun (WGS) entry which is preliminary data.</text>
</comment>
<feature type="chain" id="PRO_5012805002" evidence="2">
    <location>
        <begin position="30"/>
        <end position="120"/>
    </location>
</feature>
<sequence length="120" mass="13159">MLNTLKRASLAMLSMMTALLLTFAMPASAEEQSSKVVQQEITQLAGADYWREVREGQEGYTTSQSPEHGVLISKPGETWYILKEKWMSPAGAVAIFGSIAMVIMAYVFVGPLMLSKPRTG</sequence>
<keyword evidence="2" id="KW-0732">Signal</keyword>
<reference evidence="3 4" key="1">
    <citation type="journal article" date="2017" name="Appl. Environ. Microbiol.">
        <title>Parallel evolution of two clades of a major Atlantic endemic Vibrio parahaemolyticus pathogen lineage by independent acquisition of related pathogenicity islands.</title>
        <authorList>
            <person name="Xu F."/>
            <person name="Gonzalez-Escalona N."/>
            <person name="Drees K.P."/>
            <person name="Sebra R.P."/>
            <person name="Cooper V.S."/>
            <person name="Jones S.H."/>
            <person name="Whistler C.A."/>
        </authorList>
    </citation>
    <scope>NUCLEOTIDE SEQUENCE [LARGE SCALE GENOMIC DNA]</scope>
    <source>
        <strain evidence="3 4">MAVP-3</strain>
    </source>
</reference>
<dbReference type="Proteomes" id="UP000214596">
    <property type="component" value="Unassembled WGS sequence"/>
</dbReference>
<name>A0A227J713_VIBPH</name>
<protein>
    <submittedName>
        <fullName evidence="3">Formate dehydrogenase subunit gamma</fullName>
    </submittedName>
</protein>